<reference evidence="2" key="1">
    <citation type="journal article" date="2023" name="Nat. Plants">
        <title>Single-cell RNA sequencing provides a high-resolution roadmap for understanding the multicellular compartmentation of specialized metabolism.</title>
        <authorList>
            <person name="Sun S."/>
            <person name="Shen X."/>
            <person name="Li Y."/>
            <person name="Li Y."/>
            <person name="Wang S."/>
            <person name="Li R."/>
            <person name="Zhang H."/>
            <person name="Shen G."/>
            <person name="Guo B."/>
            <person name="Wei J."/>
            <person name="Xu J."/>
            <person name="St-Pierre B."/>
            <person name="Chen S."/>
            <person name="Sun C."/>
        </authorList>
    </citation>
    <scope>NUCLEOTIDE SEQUENCE [LARGE SCALE GENOMIC DNA]</scope>
</reference>
<keyword evidence="2" id="KW-1185">Reference proteome</keyword>
<evidence type="ECO:0000313" key="1">
    <source>
        <dbReference type="EMBL" id="KAI5660637.1"/>
    </source>
</evidence>
<protein>
    <submittedName>
        <fullName evidence="1">Uncharacterized protein</fullName>
    </submittedName>
</protein>
<dbReference type="Proteomes" id="UP001060085">
    <property type="component" value="Linkage Group LG05"/>
</dbReference>
<gene>
    <name evidence="1" type="ORF">M9H77_19960</name>
</gene>
<accession>A0ACC0AJM3</accession>
<evidence type="ECO:0000313" key="2">
    <source>
        <dbReference type="Proteomes" id="UP001060085"/>
    </source>
</evidence>
<dbReference type="EMBL" id="CM044705">
    <property type="protein sequence ID" value="KAI5660637.1"/>
    <property type="molecule type" value="Genomic_DNA"/>
</dbReference>
<comment type="caution">
    <text evidence="1">The sequence shown here is derived from an EMBL/GenBank/DDBJ whole genome shotgun (WGS) entry which is preliminary data.</text>
</comment>
<sequence>MLANTNLISCNFSCFLLKIHNPKIPSQHSVKLNDSIIPSLSFVPSIFQYNNNFNDFISETITMKKRNLQLQKFCFYSSLDTDRNPQEPAFENEDYVEEEVGGGGSGPGRDWTTSFLLFGLWAGLMYYVFFLAPNQTPLTDLYFLKKLLNLKGDDGFKMNEVLVALWYIMGLYPLLYSMLLLPTARSAKGSVPLWPFLVLSCFGGAYALIPYFVLWRPPPPPVEEEELKRWPLSILESKLTAGVTMAAGIGLLAFAGLSNGDVWKEFYQYFRESRFIHATSIDFSLLSAFAPFWVYNDMTNRKWENKGSWLLPLSIVPVVGPALYLLLRPPLSKVPSHRASDEQ</sequence>
<proteinExistence type="predicted"/>
<organism evidence="1 2">
    <name type="scientific">Catharanthus roseus</name>
    <name type="common">Madagascar periwinkle</name>
    <name type="synonym">Vinca rosea</name>
    <dbReference type="NCBI Taxonomy" id="4058"/>
    <lineage>
        <taxon>Eukaryota</taxon>
        <taxon>Viridiplantae</taxon>
        <taxon>Streptophyta</taxon>
        <taxon>Embryophyta</taxon>
        <taxon>Tracheophyta</taxon>
        <taxon>Spermatophyta</taxon>
        <taxon>Magnoliopsida</taxon>
        <taxon>eudicotyledons</taxon>
        <taxon>Gunneridae</taxon>
        <taxon>Pentapetalae</taxon>
        <taxon>asterids</taxon>
        <taxon>lamiids</taxon>
        <taxon>Gentianales</taxon>
        <taxon>Apocynaceae</taxon>
        <taxon>Rauvolfioideae</taxon>
        <taxon>Vinceae</taxon>
        <taxon>Catharanthinae</taxon>
        <taxon>Catharanthus</taxon>
    </lineage>
</organism>
<name>A0ACC0AJM3_CATRO</name>